<dbReference type="InterPro" id="IPR000719">
    <property type="entry name" value="Prot_kinase_dom"/>
</dbReference>
<evidence type="ECO:0000256" key="4">
    <source>
        <dbReference type="ARBA" id="ARBA00022679"/>
    </source>
</evidence>
<dbReference type="AlphaFoldDB" id="A0A118JV65"/>
<evidence type="ECO:0000256" key="1">
    <source>
        <dbReference type="ARBA" id="ARBA00005527"/>
    </source>
</evidence>
<organism evidence="11 12">
    <name type="scientific">Cynara cardunculus var. scolymus</name>
    <name type="common">Globe artichoke</name>
    <name type="synonym">Cynara scolymus</name>
    <dbReference type="NCBI Taxonomy" id="59895"/>
    <lineage>
        <taxon>Eukaryota</taxon>
        <taxon>Viridiplantae</taxon>
        <taxon>Streptophyta</taxon>
        <taxon>Embryophyta</taxon>
        <taxon>Tracheophyta</taxon>
        <taxon>Spermatophyta</taxon>
        <taxon>Magnoliopsida</taxon>
        <taxon>eudicotyledons</taxon>
        <taxon>Gunneridae</taxon>
        <taxon>Pentapetalae</taxon>
        <taxon>asterids</taxon>
        <taxon>campanulids</taxon>
        <taxon>Asterales</taxon>
        <taxon>Asteraceae</taxon>
        <taxon>Carduoideae</taxon>
        <taxon>Cardueae</taxon>
        <taxon>Carduinae</taxon>
        <taxon>Cynara</taxon>
    </lineage>
</organism>
<keyword evidence="7" id="KW-0067">ATP-binding</keyword>
<evidence type="ECO:0000313" key="11">
    <source>
        <dbReference type="EMBL" id="KVH92802.1"/>
    </source>
</evidence>
<dbReference type="Gramene" id="KVH92802">
    <property type="protein sequence ID" value="KVH92802"/>
    <property type="gene ID" value="Ccrd_005164"/>
</dbReference>
<dbReference type="Gene3D" id="3.30.200.20">
    <property type="entry name" value="Phosphorylase Kinase, domain 1"/>
    <property type="match status" value="1"/>
</dbReference>
<feature type="domain" description="Protein kinase" evidence="10">
    <location>
        <begin position="1"/>
        <end position="288"/>
    </location>
</feature>
<comment type="catalytic activity">
    <reaction evidence="8">
        <text>L-threonyl-[protein] + ATP = O-phospho-L-threonyl-[protein] + ADP + H(+)</text>
        <dbReference type="Rhea" id="RHEA:46608"/>
        <dbReference type="Rhea" id="RHEA-COMP:11060"/>
        <dbReference type="Rhea" id="RHEA-COMP:11605"/>
        <dbReference type="ChEBI" id="CHEBI:15378"/>
        <dbReference type="ChEBI" id="CHEBI:30013"/>
        <dbReference type="ChEBI" id="CHEBI:30616"/>
        <dbReference type="ChEBI" id="CHEBI:61977"/>
        <dbReference type="ChEBI" id="CHEBI:456216"/>
        <dbReference type="EC" id="2.7.11.1"/>
    </reaction>
</comment>
<name>A0A118JV65_CYNCS</name>
<keyword evidence="12" id="KW-1185">Reference proteome</keyword>
<dbReference type="GO" id="GO:0030154">
    <property type="term" value="P:cell differentiation"/>
    <property type="evidence" value="ECO:0007669"/>
    <property type="project" value="TreeGrafter"/>
</dbReference>
<comment type="caution">
    <text evidence="11">The sequence shown here is derived from an EMBL/GenBank/DDBJ whole genome shotgun (WGS) entry which is preliminary data.</text>
</comment>
<dbReference type="PANTHER" id="PTHR24057:SF36">
    <property type="entry name" value="SHAGGY-RELATED PROTEIN KINASE EPSILON"/>
    <property type="match status" value="1"/>
</dbReference>
<accession>A0A118JV65</accession>
<evidence type="ECO:0000256" key="8">
    <source>
        <dbReference type="ARBA" id="ARBA00047899"/>
    </source>
</evidence>
<evidence type="ECO:0000259" key="10">
    <source>
        <dbReference type="PROSITE" id="PS50011"/>
    </source>
</evidence>
<dbReference type="FunFam" id="1.10.510.10:FF:000624">
    <property type="entry name" value="Mitogen-activated protein kinase"/>
    <property type="match status" value="1"/>
</dbReference>
<dbReference type="GO" id="GO:0007165">
    <property type="term" value="P:signal transduction"/>
    <property type="evidence" value="ECO:0007669"/>
    <property type="project" value="TreeGrafter"/>
</dbReference>
<dbReference type="Gene3D" id="1.10.510.10">
    <property type="entry name" value="Transferase(Phosphotransferase) domain 1"/>
    <property type="match status" value="1"/>
</dbReference>
<evidence type="ECO:0000256" key="7">
    <source>
        <dbReference type="ARBA" id="ARBA00022840"/>
    </source>
</evidence>
<evidence type="ECO:0000256" key="9">
    <source>
        <dbReference type="ARBA" id="ARBA00048679"/>
    </source>
</evidence>
<dbReference type="PROSITE" id="PS50011">
    <property type="entry name" value="PROTEIN_KINASE_DOM"/>
    <property type="match status" value="1"/>
</dbReference>
<comment type="similarity">
    <text evidence="1">Belongs to the protein kinase superfamily. CMGC Ser/Thr protein kinase family. GSK-3 subfamily.</text>
</comment>
<evidence type="ECO:0000256" key="2">
    <source>
        <dbReference type="ARBA" id="ARBA00012513"/>
    </source>
</evidence>
<dbReference type="GO" id="GO:0005524">
    <property type="term" value="F:ATP binding"/>
    <property type="evidence" value="ECO:0007669"/>
    <property type="project" value="UniProtKB-KW"/>
</dbReference>
<proteinExistence type="inferred from homology"/>
<evidence type="ECO:0000256" key="6">
    <source>
        <dbReference type="ARBA" id="ARBA00022777"/>
    </source>
</evidence>
<dbReference type="SMART" id="SM00220">
    <property type="entry name" value="S_TKc"/>
    <property type="match status" value="1"/>
</dbReference>
<evidence type="ECO:0000256" key="5">
    <source>
        <dbReference type="ARBA" id="ARBA00022741"/>
    </source>
</evidence>
<dbReference type="GO" id="GO:0004674">
    <property type="term" value="F:protein serine/threonine kinase activity"/>
    <property type="evidence" value="ECO:0007669"/>
    <property type="project" value="UniProtKB-KW"/>
</dbReference>
<keyword evidence="5" id="KW-0547">Nucleotide-binding</keyword>
<dbReference type="EMBL" id="LEKV01004804">
    <property type="protein sequence ID" value="KVH92802.1"/>
    <property type="molecule type" value="Genomic_DNA"/>
</dbReference>
<dbReference type="InterPro" id="IPR050591">
    <property type="entry name" value="GSK-3"/>
</dbReference>
<dbReference type="SUPFAM" id="SSF56112">
    <property type="entry name" value="Protein kinase-like (PK-like)"/>
    <property type="match status" value="1"/>
</dbReference>
<dbReference type="Proteomes" id="UP000243975">
    <property type="component" value="Unassembled WGS sequence"/>
</dbReference>
<dbReference type="InterPro" id="IPR011009">
    <property type="entry name" value="Kinase-like_dom_sf"/>
</dbReference>
<dbReference type="STRING" id="59895.A0A118JV65"/>
<dbReference type="GO" id="GO:0005634">
    <property type="term" value="C:nucleus"/>
    <property type="evidence" value="ECO:0007669"/>
    <property type="project" value="TreeGrafter"/>
</dbReference>
<dbReference type="Pfam" id="PF00069">
    <property type="entry name" value="Pkinase"/>
    <property type="match status" value="1"/>
</dbReference>
<comment type="catalytic activity">
    <reaction evidence="9">
        <text>L-seryl-[protein] + ATP = O-phospho-L-seryl-[protein] + ADP + H(+)</text>
        <dbReference type="Rhea" id="RHEA:17989"/>
        <dbReference type="Rhea" id="RHEA-COMP:9863"/>
        <dbReference type="Rhea" id="RHEA-COMP:11604"/>
        <dbReference type="ChEBI" id="CHEBI:15378"/>
        <dbReference type="ChEBI" id="CHEBI:29999"/>
        <dbReference type="ChEBI" id="CHEBI:30616"/>
        <dbReference type="ChEBI" id="CHEBI:83421"/>
        <dbReference type="ChEBI" id="CHEBI:456216"/>
        <dbReference type="EC" id="2.7.11.1"/>
    </reaction>
</comment>
<reference evidence="11 12" key="1">
    <citation type="journal article" date="2016" name="Sci. Rep.">
        <title>The genome sequence of the outbreeding globe artichoke constructed de novo incorporating a phase-aware low-pass sequencing strategy of F1 progeny.</title>
        <authorList>
            <person name="Scaglione D."/>
            <person name="Reyes-Chin-Wo S."/>
            <person name="Acquadro A."/>
            <person name="Froenicke L."/>
            <person name="Portis E."/>
            <person name="Beitel C."/>
            <person name="Tirone M."/>
            <person name="Mauro R."/>
            <person name="Lo Monaco A."/>
            <person name="Mauromicale G."/>
            <person name="Faccioli P."/>
            <person name="Cattivelli L."/>
            <person name="Rieseberg L."/>
            <person name="Michelmore R."/>
            <person name="Lanteri S."/>
        </authorList>
    </citation>
    <scope>NUCLEOTIDE SEQUENCE [LARGE SCALE GENOMIC DNA]</scope>
    <source>
        <strain evidence="11">2C</strain>
    </source>
</reference>
<dbReference type="EC" id="2.7.11.1" evidence="2"/>
<dbReference type="CDD" id="cd14137">
    <property type="entry name" value="STKc_GSK3"/>
    <property type="match status" value="1"/>
</dbReference>
<evidence type="ECO:0000313" key="12">
    <source>
        <dbReference type="Proteomes" id="UP000243975"/>
    </source>
</evidence>
<dbReference type="OMA" id="NMNICHR"/>
<gene>
    <name evidence="11" type="ORF">Ccrd_005164</name>
</gene>
<dbReference type="GO" id="GO:0005737">
    <property type="term" value="C:cytoplasm"/>
    <property type="evidence" value="ECO:0007669"/>
    <property type="project" value="TreeGrafter"/>
</dbReference>
<dbReference type="PROSITE" id="PS00108">
    <property type="entry name" value="PROTEIN_KINASE_ST"/>
    <property type="match status" value="1"/>
</dbReference>
<protein>
    <recommendedName>
        <fullName evidence="2">non-specific serine/threonine protein kinase</fullName>
        <ecNumber evidence="2">2.7.11.1</ecNumber>
    </recommendedName>
</protein>
<keyword evidence="6 11" id="KW-0418">Kinase</keyword>
<sequence length="288" mass="32833">MASVGMAPTVVEKVGGNSIFVDKLPEEINEMTIKDDKVEKTISYMAERVVGQGSFGIVFQRYKNRELQTMRLLDHPNVVSLKHCFFSTTDKDELYLNLVLEYVPETAYRVARHYSKANQRMPMIYVKLYTYQIFRALAYIHAIGVCHRDIKPQNLLVNPHSHQLKLCDFGSAKVLVKGEPNISYICSRYYRAPELIFGATEYTTAIDIWSVGCVLAELLLGQVLGTPTREEIKCMNPNYTEFNRRSCFKTPPIFSKLEVYCELKGASFELVAKLIPEHARKQCPVLGS</sequence>
<dbReference type="InterPro" id="IPR008271">
    <property type="entry name" value="Ser/Thr_kinase_AS"/>
</dbReference>
<keyword evidence="3" id="KW-0723">Serine/threonine-protein kinase</keyword>
<dbReference type="InterPro" id="IPR039192">
    <property type="entry name" value="STKc_GSK3"/>
</dbReference>
<evidence type="ECO:0000256" key="3">
    <source>
        <dbReference type="ARBA" id="ARBA00022527"/>
    </source>
</evidence>
<keyword evidence="4" id="KW-0808">Transferase</keyword>
<dbReference type="PANTHER" id="PTHR24057">
    <property type="entry name" value="GLYCOGEN SYNTHASE KINASE-3 ALPHA"/>
    <property type="match status" value="1"/>
</dbReference>